<feature type="compositionally biased region" description="Polar residues" evidence="1">
    <location>
        <begin position="301"/>
        <end position="316"/>
    </location>
</feature>
<accession>A0A087HF27</accession>
<feature type="domain" description="DUF4283" evidence="2">
    <location>
        <begin position="35"/>
        <end position="117"/>
    </location>
</feature>
<dbReference type="PANTHER" id="PTHR31286">
    <property type="entry name" value="GLYCINE-RICH CELL WALL STRUCTURAL PROTEIN 1.8-LIKE"/>
    <property type="match status" value="1"/>
</dbReference>
<reference evidence="4" key="1">
    <citation type="journal article" date="2015" name="Nat. Plants">
        <title>Genome expansion of Arabis alpina linked with retrotransposition and reduced symmetric DNA methylation.</title>
        <authorList>
            <person name="Willing E.M."/>
            <person name="Rawat V."/>
            <person name="Mandakova T."/>
            <person name="Maumus F."/>
            <person name="James G.V."/>
            <person name="Nordstroem K.J."/>
            <person name="Becker C."/>
            <person name="Warthmann N."/>
            <person name="Chica C."/>
            <person name="Szarzynska B."/>
            <person name="Zytnicki M."/>
            <person name="Albani M.C."/>
            <person name="Kiefer C."/>
            <person name="Bergonzi S."/>
            <person name="Castaings L."/>
            <person name="Mateos J.L."/>
            <person name="Berns M.C."/>
            <person name="Bujdoso N."/>
            <person name="Piofczyk T."/>
            <person name="de Lorenzo L."/>
            <person name="Barrero-Sicilia C."/>
            <person name="Mateos I."/>
            <person name="Piednoel M."/>
            <person name="Hagmann J."/>
            <person name="Chen-Min-Tao R."/>
            <person name="Iglesias-Fernandez R."/>
            <person name="Schuster S.C."/>
            <person name="Alonso-Blanco C."/>
            <person name="Roudier F."/>
            <person name="Carbonero P."/>
            <person name="Paz-Ares J."/>
            <person name="Davis S.J."/>
            <person name="Pecinka A."/>
            <person name="Quesneville H."/>
            <person name="Colot V."/>
            <person name="Lysak M.A."/>
            <person name="Weigel D."/>
            <person name="Coupland G."/>
            <person name="Schneeberger K."/>
        </authorList>
    </citation>
    <scope>NUCLEOTIDE SEQUENCE [LARGE SCALE GENOMIC DNA]</scope>
    <source>
        <strain evidence="4">cv. Pajares</strain>
    </source>
</reference>
<dbReference type="eggNOG" id="KOG1075">
    <property type="taxonomic scope" value="Eukaryota"/>
</dbReference>
<proteinExistence type="predicted"/>
<dbReference type="EMBL" id="CM002870">
    <property type="protein sequence ID" value="KFK40729.1"/>
    <property type="molecule type" value="Genomic_DNA"/>
</dbReference>
<dbReference type="OrthoDB" id="996998at2759"/>
<feature type="compositionally biased region" description="Basic and acidic residues" evidence="1">
    <location>
        <begin position="217"/>
        <end position="257"/>
    </location>
</feature>
<feature type="compositionally biased region" description="Polar residues" evidence="1">
    <location>
        <begin position="1"/>
        <end position="10"/>
    </location>
</feature>
<name>A0A087HF27_ARAAL</name>
<dbReference type="Pfam" id="PF14111">
    <property type="entry name" value="DUF4283"/>
    <property type="match status" value="1"/>
</dbReference>
<sequence length="484" mass="55906">MAYLSKSTSLDTDHKDLKRDKPLKLPPIDKKQILKRFERTLVGRPLLREVQEQKLPAMIGFLPTIWRCEGRVQGFEMGEGRVHLQFQNEEDLLLVMENRPYHYDGSMIALERWVPTVRRDFSNTIPFWIVIQGLPDYRREEETVRSIREDLGEYMKVDVSDPIPKVRVTLDCSLPLVKRRETDDLGAFCVLDFLYEKLHKHCSRCLRMTHEAPSCPDRPREHQQPRDNRREALRTRDEKEVRGRSRVIREGRERAVDPPRNYNPRRDQATSTMASSSKPRPVRRDLFAELEGSDAKPFPENLTTKASVSKTFGQTVRTEEAPRPRQSASLLDSQQEWSLARDGPPRRERAPWYRDSVEEAAEANAEWDAVVLPRSPALSQTEMKQNGDDPTDLSVGEIRVVNEREEGEMDLGQLISEAHQVENSFELLDPGQYFLDLGLTANFSLEELISPFKGLVNKTSPTRKLTERTSKALRVKKKIAHSPF</sequence>
<feature type="region of interest" description="Disordered" evidence="1">
    <location>
        <begin position="1"/>
        <end position="23"/>
    </location>
</feature>
<dbReference type="Gramene" id="KFK40729">
    <property type="protein sequence ID" value="KFK40729"/>
    <property type="gene ID" value="AALP_AA2G033700"/>
</dbReference>
<evidence type="ECO:0000313" key="3">
    <source>
        <dbReference type="EMBL" id="KFK40729.1"/>
    </source>
</evidence>
<dbReference type="InterPro" id="IPR040256">
    <property type="entry name" value="At4g02000-like"/>
</dbReference>
<evidence type="ECO:0000256" key="1">
    <source>
        <dbReference type="SAM" id="MobiDB-lite"/>
    </source>
</evidence>
<dbReference type="PANTHER" id="PTHR31286:SF178">
    <property type="entry name" value="DUF4283 DOMAIN-CONTAINING PROTEIN"/>
    <property type="match status" value="1"/>
</dbReference>
<feature type="region of interest" description="Disordered" evidence="1">
    <location>
        <begin position="210"/>
        <end position="349"/>
    </location>
</feature>
<dbReference type="Proteomes" id="UP000029120">
    <property type="component" value="Chromosome 2"/>
</dbReference>
<protein>
    <recommendedName>
        <fullName evidence="2">DUF4283 domain-containing protein</fullName>
    </recommendedName>
</protein>
<keyword evidence="4" id="KW-1185">Reference proteome</keyword>
<feature type="compositionally biased region" description="Polar residues" evidence="1">
    <location>
        <begin position="326"/>
        <end position="337"/>
    </location>
</feature>
<organism evidence="3 4">
    <name type="scientific">Arabis alpina</name>
    <name type="common">Alpine rock-cress</name>
    <dbReference type="NCBI Taxonomy" id="50452"/>
    <lineage>
        <taxon>Eukaryota</taxon>
        <taxon>Viridiplantae</taxon>
        <taxon>Streptophyta</taxon>
        <taxon>Embryophyta</taxon>
        <taxon>Tracheophyta</taxon>
        <taxon>Spermatophyta</taxon>
        <taxon>Magnoliopsida</taxon>
        <taxon>eudicotyledons</taxon>
        <taxon>Gunneridae</taxon>
        <taxon>Pentapetalae</taxon>
        <taxon>rosids</taxon>
        <taxon>malvids</taxon>
        <taxon>Brassicales</taxon>
        <taxon>Brassicaceae</taxon>
        <taxon>Arabideae</taxon>
        <taxon>Arabis</taxon>
    </lineage>
</organism>
<gene>
    <name evidence="3" type="ordered locus">AALP_Aa2g033700</name>
</gene>
<evidence type="ECO:0000259" key="2">
    <source>
        <dbReference type="Pfam" id="PF14111"/>
    </source>
</evidence>
<feature type="compositionally biased region" description="Basic and acidic residues" evidence="1">
    <location>
        <begin position="11"/>
        <end position="23"/>
    </location>
</feature>
<dbReference type="AlphaFoldDB" id="A0A087HF27"/>
<feature type="compositionally biased region" description="Polar residues" evidence="1">
    <location>
        <begin position="269"/>
        <end position="278"/>
    </location>
</feature>
<evidence type="ECO:0000313" key="4">
    <source>
        <dbReference type="Proteomes" id="UP000029120"/>
    </source>
</evidence>
<dbReference type="InterPro" id="IPR025558">
    <property type="entry name" value="DUF4283"/>
</dbReference>